<dbReference type="CDD" id="cd22332">
    <property type="entry name" value="HsdR_N"/>
    <property type="match status" value="1"/>
</dbReference>
<dbReference type="InterPro" id="IPR055180">
    <property type="entry name" value="HsdR_RecA-like_helicase_dom_2"/>
</dbReference>
<accession>A0A087BEB4</accession>
<comment type="function">
    <text evidence="11">Subunit R is required for both nuclease and ATPase activities, but not for modification.</text>
</comment>
<proteinExistence type="inferred from homology"/>
<gene>
    <name evidence="13" type="ORF">BMAGN_1140</name>
</gene>
<keyword evidence="10 11" id="KW-0238">DNA-binding</keyword>
<evidence type="ECO:0000256" key="4">
    <source>
        <dbReference type="ARBA" id="ARBA00022722"/>
    </source>
</evidence>
<dbReference type="Pfam" id="PF22679">
    <property type="entry name" value="T1R_D3-like"/>
    <property type="match status" value="1"/>
</dbReference>
<dbReference type="PROSITE" id="PS51192">
    <property type="entry name" value="HELICASE_ATP_BIND_1"/>
    <property type="match status" value="1"/>
</dbReference>
<keyword evidence="5 11" id="KW-0547">Nucleotide-binding</keyword>
<comment type="catalytic activity">
    <reaction evidence="1 11">
        <text>Endonucleolytic cleavage of DNA to give random double-stranded fragments with terminal 5'-phosphates, ATP is simultaneously hydrolyzed.</text>
        <dbReference type="EC" id="3.1.21.3"/>
    </reaction>
</comment>
<dbReference type="SUPFAM" id="SSF52540">
    <property type="entry name" value="P-loop containing nucleoside triphosphate hydrolases"/>
    <property type="match status" value="1"/>
</dbReference>
<comment type="subunit">
    <text evidence="3 11">The type I restriction/modification system is composed of three polypeptides R, M and S.</text>
</comment>
<keyword evidence="14" id="KW-1185">Reference proteome</keyword>
<dbReference type="EC" id="3.1.21.3" evidence="11"/>
<keyword evidence="8 11" id="KW-0378">Hydrolase</keyword>
<evidence type="ECO:0000256" key="7">
    <source>
        <dbReference type="ARBA" id="ARBA00022759"/>
    </source>
</evidence>
<evidence type="ECO:0000256" key="10">
    <source>
        <dbReference type="ARBA" id="ARBA00023125"/>
    </source>
</evidence>
<evidence type="ECO:0000256" key="5">
    <source>
        <dbReference type="ARBA" id="ARBA00022741"/>
    </source>
</evidence>
<dbReference type="GO" id="GO:0003677">
    <property type="term" value="F:DNA binding"/>
    <property type="evidence" value="ECO:0007669"/>
    <property type="project" value="UniProtKB-KW"/>
</dbReference>
<evidence type="ECO:0000256" key="8">
    <source>
        <dbReference type="ARBA" id="ARBA00022801"/>
    </source>
</evidence>
<dbReference type="SMART" id="SM00487">
    <property type="entry name" value="DEXDc"/>
    <property type="match status" value="1"/>
</dbReference>
<dbReference type="RefSeq" id="WP_022859744.1">
    <property type="nucleotide sequence ID" value="NZ_JGZB01000002.1"/>
</dbReference>
<organism evidence="13 14">
    <name type="scientific">Bifidobacterium magnum</name>
    <dbReference type="NCBI Taxonomy" id="1692"/>
    <lineage>
        <taxon>Bacteria</taxon>
        <taxon>Bacillati</taxon>
        <taxon>Actinomycetota</taxon>
        <taxon>Actinomycetes</taxon>
        <taxon>Bifidobacteriales</taxon>
        <taxon>Bifidobacteriaceae</taxon>
        <taxon>Bifidobacterium</taxon>
    </lineage>
</organism>
<dbReference type="STRING" id="1692.BMAGN_1140"/>
<evidence type="ECO:0000256" key="11">
    <source>
        <dbReference type="RuleBase" id="RU364115"/>
    </source>
</evidence>
<dbReference type="Gene3D" id="3.40.50.300">
    <property type="entry name" value="P-loop containing nucleotide triphosphate hydrolases"/>
    <property type="match status" value="2"/>
</dbReference>
<dbReference type="CDD" id="cd18800">
    <property type="entry name" value="SF2_C_EcoR124I-like"/>
    <property type="match status" value="1"/>
</dbReference>
<dbReference type="InterPro" id="IPR040980">
    <property type="entry name" value="SWI2_SNF2"/>
</dbReference>
<evidence type="ECO:0000259" key="12">
    <source>
        <dbReference type="PROSITE" id="PS51192"/>
    </source>
</evidence>
<dbReference type="Gene3D" id="3.90.1570.50">
    <property type="match status" value="1"/>
</dbReference>
<keyword evidence="9 11" id="KW-0067">ATP-binding</keyword>
<evidence type="ECO:0000256" key="2">
    <source>
        <dbReference type="ARBA" id="ARBA00008598"/>
    </source>
</evidence>
<dbReference type="InterPro" id="IPR051268">
    <property type="entry name" value="Type-I_R_enzyme_R_subunit"/>
</dbReference>
<dbReference type="PANTHER" id="PTHR30195:SF16">
    <property type="entry name" value="TYPE I RESTRICTION ENZYME ENDONUCLEASE SUBUNIT"/>
    <property type="match status" value="1"/>
</dbReference>
<dbReference type="Pfam" id="PF18766">
    <property type="entry name" value="SWI2_SNF2"/>
    <property type="match status" value="1"/>
</dbReference>
<evidence type="ECO:0000256" key="9">
    <source>
        <dbReference type="ARBA" id="ARBA00022840"/>
    </source>
</evidence>
<evidence type="ECO:0000313" key="13">
    <source>
        <dbReference type="EMBL" id="KFI69364.1"/>
    </source>
</evidence>
<dbReference type="GO" id="GO:0009307">
    <property type="term" value="P:DNA restriction-modification system"/>
    <property type="evidence" value="ECO:0007669"/>
    <property type="project" value="UniProtKB-KW"/>
</dbReference>
<comment type="similarity">
    <text evidence="2 11">Belongs to the HsdR family.</text>
</comment>
<reference evidence="13 14" key="1">
    <citation type="submission" date="2014-03" db="EMBL/GenBank/DDBJ databases">
        <title>Genomics of Bifidobacteria.</title>
        <authorList>
            <person name="Ventura M."/>
            <person name="Milani C."/>
            <person name="Lugli G.A."/>
        </authorList>
    </citation>
    <scope>NUCLEOTIDE SEQUENCE [LARGE SCALE GENOMIC DNA]</scope>
    <source>
        <strain evidence="13 14">LMG 11591</strain>
    </source>
</reference>
<dbReference type="NCBIfam" id="TIGR00348">
    <property type="entry name" value="hsdR"/>
    <property type="match status" value="1"/>
</dbReference>
<dbReference type="InterPro" id="IPR022625">
    <property type="entry name" value="TypeI_RM_Rsu_C"/>
</dbReference>
<dbReference type="Pfam" id="PF12008">
    <property type="entry name" value="EcoR124_C"/>
    <property type="match status" value="1"/>
</dbReference>
<dbReference type="REBASE" id="384926">
    <property type="entry name" value="Bma11591ORF1141P"/>
</dbReference>
<dbReference type="InterPro" id="IPR027417">
    <property type="entry name" value="P-loop_NTPase"/>
</dbReference>
<evidence type="ECO:0000313" key="14">
    <source>
        <dbReference type="Proteomes" id="UP000029052"/>
    </source>
</evidence>
<dbReference type="AlphaFoldDB" id="A0A087BEB4"/>
<keyword evidence="6 11" id="KW-0680">Restriction system</keyword>
<dbReference type="eggNOG" id="COG0610">
    <property type="taxonomic scope" value="Bacteria"/>
</dbReference>
<feature type="domain" description="Helicase ATP-binding" evidence="12">
    <location>
        <begin position="287"/>
        <end position="440"/>
    </location>
</feature>
<dbReference type="Proteomes" id="UP000029052">
    <property type="component" value="Unassembled WGS sequence"/>
</dbReference>
<dbReference type="GO" id="GO:0005524">
    <property type="term" value="F:ATP binding"/>
    <property type="evidence" value="ECO:0007669"/>
    <property type="project" value="UniProtKB-KW"/>
</dbReference>
<comment type="caution">
    <text evidence="13">The sequence shown here is derived from an EMBL/GenBank/DDBJ whole genome shotgun (WGS) entry which is preliminary data.</text>
</comment>
<keyword evidence="7" id="KW-0255">Endonuclease</keyword>
<keyword evidence="4" id="KW-0540">Nuclease</keyword>
<sequence length="1051" mass="120137">MRNELEFEDELIHYLESIGGTRQWEYRPDIKTFDALWQNFREILNRHNMDKLAGIPLTNSEFAQVKHVISNLHTPYEAGKWLYGLNGVTQVEIDRDKPNPGSSSTHVYLTVFDQDQIGAGNTVYQIVNQIKREDVRKGFRNARFDTTLLINGLPIIHIEEKYDGHDAFEALNQMHGYITSGAFSDIYSTVQILVGMTPHMARYMANTTADDFNTAFAFRWQREHDSKPVQDWKEFCNLMLSIPMAHQMATNYMILDSNPHHPKLMVMRPYQVYATRRVIDRLRTHTFGNGGDPRVGYIWHTTGSGKTISSFKTAWLASRLPNVDKVVFVVDRVALTNQTFESYQAYDPEGSLGANASIIADTRNTNELARRLQSKERSNSIIVTSIQKLDKLAKRAHFKALDANIVFIADEAHRSMNGDAMRRIRNAFPRGAWVGYTGTPAFDGNKTQEVFGDLLHAYTIREAIADRNVLGFKVDFQNTLPESEIKTELLPVLLKKKHSTWNEQDITNKIARMAPDEVDAYIDSGIYDDNKKHVQAVVDDIFKYWRNRSKQGKYKAMLTTHVGGGKASSHMALMYFDEFARRNKERQAEGKLPIHVAVTFSYSTDNSDDMVEKNTGLLRAIEAYNATFGTSFDLTTTDEYFDNVASRLRGELDDSETSLDLVIVIDQLLTGFDAKMVNTLYVDRTMSGASLIQAYSRTNRIDNFIDKPYGRIVNYRWPETSKQLMNAALSMYANRDSAGQGTLLPDYPEDAPVVDGKTYTDLVEEARTKLKDIRAMTNDFEEMPKSESAQETFMRTYAQYNGIISQIRQDDEFDYDKPEALLKEIGLTQENENKLIARAIDTKRAITERTDGEGAVNNMSLDLDFSVEHIAEINVNYDYINDLLAELMNRKHEGDDANIESAYQRASRAIDQMTDRQQAEQYQAVADTVFNGTFESQDLTYPIQGTDIPKIVREQTGKSRRRAIVEFKEKWGLVDVVTANKLLEAILRRHVAHQDDLNLGGELSELSKEAFQFYTEDAQEERIRKLSKIKYKVELKRAMSEFADYVVTHFQ</sequence>
<dbReference type="InterPro" id="IPR004473">
    <property type="entry name" value="Restrct_endonuc_typeI_HsdR"/>
</dbReference>
<name>A0A087BEB4_9BIFI</name>
<evidence type="ECO:0000256" key="6">
    <source>
        <dbReference type="ARBA" id="ARBA00022747"/>
    </source>
</evidence>
<dbReference type="GO" id="GO:0009035">
    <property type="term" value="F:type I site-specific deoxyribonuclease activity"/>
    <property type="evidence" value="ECO:0007669"/>
    <property type="project" value="UniProtKB-EC"/>
</dbReference>
<evidence type="ECO:0000256" key="3">
    <source>
        <dbReference type="ARBA" id="ARBA00011296"/>
    </source>
</evidence>
<dbReference type="PANTHER" id="PTHR30195">
    <property type="entry name" value="TYPE I SITE-SPECIFIC DEOXYRIBONUCLEASE PROTEIN SUBUNIT M AND R"/>
    <property type="match status" value="1"/>
</dbReference>
<dbReference type="EMBL" id="JGZB01000002">
    <property type="protein sequence ID" value="KFI69364.1"/>
    <property type="molecule type" value="Genomic_DNA"/>
</dbReference>
<protein>
    <recommendedName>
        <fullName evidence="11">Type I restriction enzyme endonuclease subunit</fullName>
        <shortName evidence="11">R protein</shortName>
        <ecNumber evidence="11">3.1.21.3</ecNumber>
    </recommendedName>
</protein>
<evidence type="ECO:0000256" key="1">
    <source>
        <dbReference type="ARBA" id="ARBA00000851"/>
    </source>
</evidence>
<dbReference type="Pfam" id="PF04313">
    <property type="entry name" value="HSDR_N"/>
    <property type="match status" value="1"/>
</dbReference>
<dbReference type="CDD" id="cd18030">
    <property type="entry name" value="DEXHc_RE_I_HsdR"/>
    <property type="match status" value="1"/>
</dbReference>
<dbReference type="InterPro" id="IPR014001">
    <property type="entry name" value="Helicase_ATP-bd"/>
</dbReference>
<dbReference type="InterPro" id="IPR007409">
    <property type="entry name" value="Restrct_endonuc_type1_HsdR_N"/>
</dbReference>